<dbReference type="SUPFAM" id="SSF53850">
    <property type="entry name" value="Periplasmic binding protein-like II"/>
    <property type="match status" value="1"/>
</dbReference>
<accession>A0A0M0HK07</accession>
<evidence type="ECO:0008006" key="4">
    <source>
        <dbReference type="Google" id="ProtNLM"/>
    </source>
</evidence>
<dbReference type="Proteomes" id="UP000037515">
    <property type="component" value="Unassembled WGS sequence"/>
</dbReference>
<organism evidence="2 3">
    <name type="scientific">Vibrio nereis</name>
    <dbReference type="NCBI Taxonomy" id="693"/>
    <lineage>
        <taxon>Bacteria</taxon>
        <taxon>Pseudomonadati</taxon>
        <taxon>Pseudomonadota</taxon>
        <taxon>Gammaproteobacteria</taxon>
        <taxon>Vibrionales</taxon>
        <taxon>Vibrionaceae</taxon>
        <taxon>Vibrio</taxon>
    </lineage>
</organism>
<protein>
    <recommendedName>
        <fullName evidence="4">Phosphate ABC transporter substrate-binding protein</fullName>
    </recommendedName>
</protein>
<evidence type="ECO:0000313" key="3">
    <source>
        <dbReference type="Proteomes" id="UP000037515"/>
    </source>
</evidence>
<name>A0A0M0HK07_VIBNE</name>
<dbReference type="AlphaFoldDB" id="A0A0M0HK07"/>
<comment type="caution">
    <text evidence="2">The sequence shown here is derived from an EMBL/GenBank/DDBJ whole genome shotgun (WGS) entry which is preliminary data.</text>
</comment>
<evidence type="ECO:0000313" key="2">
    <source>
        <dbReference type="EMBL" id="KOO02366.1"/>
    </source>
</evidence>
<sequence length="136" mass="15575">MKYLSLLLLFVANVACADIYIVVHQNSPIQSVDIEDIADVYLGRRKSIGELYIDQVLDRAGEERRRFFESTTHMRISQVNAYWAKLKFSGRMRAPEGIASRVQLVEKLKQNPQAIGYMLEKPPNNSGIRVVLHINE</sequence>
<dbReference type="EMBL" id="LHPJ01000016">
    <property type="protein sequence ID" value="KOO02366.1"/>
    <property type="molecule type" value="Genomic_DNA"/>
</dbReference>
<dbReference type="Gene3D" id="3.40.190.10">
    <property type="entry name" value="Periplasmic binding protein-like II"/>
    <property type="match status" value="1"/>
</dbReference>
<feature type="chain" id="PRO_5005599968" description="Phosphate ABC transporter substrate-binding protein" evidence="1">
    <location>
        <begin position="18"/>
        <end position="136"/>
    </location>
</feature>
<proteinExistence type="predicted"/>
<dbReference type="PATRIC" id="fig|693.5.peg.3044"/>
<dbReference type="RefSeq" id="WP_053396610.1">
    <property type="nucleotide sequence ID" value="NZ_LHPJ01000016.1"/>
</dbReference>
<gene>
    <name evidence="2" type="ORF">AKJ17_14920</name>
</gene>
<keyword evidence="1" id="KW-0732">Signal</keyword>
<keyword evidence="3" id="KW-1185">Reference proteome</keyword>
<reference evidence="3" key="1">
    <citation type="submission" date="2015-08" db="EMBL/GenBank/DDBJ databases">
        <title>Vibrio galatheae sp. nov., a novel member of the Vibrionaceae family isolated from the Solomon Islands.</title>
        <authorList>
            <person name="Giubergia S."/>
            <person name="Machado H."/>
            <person name="Mateiu R.V."/>
            <person name="Gram L."/>
        </authorList>
    </citation>
    <scope>NUCLEOTIDE SEQUENCE [LARGE SCALE GENOMIC DNA]</scope>
    <source>
        <strain evidence="3">DSM 19584</strain>
    </source>
</reference>
<feature type="signal peptide" evidence="1">
    <location>
        <begin position="1"/>
        <end position="17"/>
    </location>
</feature>
<evidence type="ECO:0000256" key="1">
    <source>
        <dbReference type="SAM" id="SignalP"/>
    </source>
</evidence>
<dbReference type="OrthoDB" id="5368544at2"/>
<dbReference type="STRING" id="693.AKJ17_14920"/>